<keyword evidence="1" id="KW-0812">Transmembrane</keyword>
<feature type="domain" description="Putative Flp pilus-assembly TadG-like N-terminal" evidence="2">
    <location>
        <begin position="20"/>
        <end position="67"/>
    </location>
</feature>
<evidence type="ECO:0000259" key="2">
    <source>
        <dbReference type="Pfam" id="PF13400"/>
    </source>
</evidence>
<evidence type="ECO:0000256" key="1">
    <source>
        <dbReference type="SAM" id="Phobius"/>
    </source>
</evidence>
<evidence type="ECO:0000313" key="3">
    <source>
        <dbReference type="EMBL" id="SMX96952.1"/>
    </source>
</evidence>
<dbReference type="InterPro" id="IPR028087">
    <property type="entry name" value="Tad_N"/>
</dbReference>
<accession>A0A2H1KCM1</accession>
<proteinExistence type="predicted"/>
<dbReference type="AlphaFoldDB" id="A0A2H1KCM1"/>
<keyword evidence="1" id="KW-0472">Membrane</keyword>
<sequence length="147" mass="15650">MTMGQKSCERRELRKSRDRGSITPWFFMIVMSAFLFIGVTVDTGGKLQEANRAEAVAGEAARAGANALEYSPSKVGDIHLSFARAQSAAERYISAAGYEGQVTVTGREVTVTTAGIYNPVFLAAIGIKALPVDGHATARLVAPGEDR</sequence>
<evidence type="ECO:0000313" key="4">
    <source>
        <dbReference type="Proteomes" id="UP000234327"/>
    </source>
</evidence>
<dbReference type="Proteomes" id="UP000234327">
    <property type="component" value="Unassembled WGS sequence"/>
</dbReference>
<keyword evidence="1" id="KW-1133">Transmembrane helix</keyword>
<reference evidence="3 4" key="1">
    <citation type="submission" date="2017-03" db="EMBL/GenBank/DDBJ databases">
        <authorList>
            <person name="Afonso C.L."/>
            <person name="Miller P.J."/>
            <person name="Scott M.A."/>
            <person name="Spackman E."/>
            <person name="Goraichik I."/>
            <person name="Dimitrov K.M."/>
            <person name="Suarez D.L."/>
            <person name="Swayne D.E."/>
        </authorList>
    </citation>
    <scope>NUCLEOTIDE SEQUENCE [LARGE SCALE GENOMIC DNA]</scope>
    <source>
        <strain evidence="4">6(3)</strain>
    </source>
</reference>
<gene>
    <name evidence="3" type="ORF">BAURA63_03151</name>
</gene>
<feature type="transmembrane region" description="Helical" evidence="1">
    <location>
        <begin position="21"/>
        <end position="41"/>
    </location>
</feature>
<organism evidence="3 4">
    <name type="scientific">Brevibacterium aurantiacum</name>
    <dbReference type="NCBI Taxonomy" id="273384"/>
    <lineage>
        <taxon>Bacteria</taxon>
        <taxon>Bacillati</taxon>
        <taxon>Actinomycetota</taxon>
        <taxon>Actinomycetes</taxon>
        <taxon>Micrococcales</taxon>
        <taxon>Brevibacteriaceae</taxon>
        <taxon>Brevibacterium</taxon>
    </lineage>
</organism>
<name>A0A2H1KCM1_BREAU</name>
<dbReference type="Pfam" id="PF13400">
    <property type="entry name" value="Tad"/>
    <property type="match status" value="1"/>
</dbReference>
<dbReference type="EMBL" id="FXYZ01000017">
    <property type="protein sequence ID" value="SMX96952.1"/>
    <property type="molecule type" value="Genomic_DNA"/>
</dbReference>
<protein>
    <submittedName>
        <fullName evidence="3">Flp pilus-assembly TadE/G-like</fullName>
    </submittedName>
</protein>